<name>A0A2N1M6D0_9GLOM</name>
<evidence type="ECO:0000313" key="2">
    <source>
        <dbReference type="Proteomes" id="UP000233469"/>
    </source>
</evidence>
<accession>A0A2N1M6D0</accession>
<reference evidence="1 2" key="2">
    <citation type="submission" date="2017-10" db="EMBL/GenBank/DDBJ databases">
        <title>Extensive intraspecific genome diversity in a model arbuscular mycorrhizal fungus.</title>
        <authorList>
            <person name="Chen E.C.H."/>
            <person name="Morin E."/>
            <person name="Baudet D."/>
            <person name="Noel J."/>
            <person name="Ndikumana S."/>
            <person name="Charron P."/>
            <person name="St-Onge C."/>
            <person name="Giorgi J."/>
            <person name="Grigoriev I.V."/>
            <person name="Roux C."/>
            <person name="Martin F.M."/>
            <person name="Corradi N."/>
        </authorList>
    </citation>
    <scope>NUCLEOTIDE SEQUENCE [LARGE SCALE GENOMIC DNA]</scope>
    <source>
        <strain evidence="1 2">C2</strain>
    </source>
</reference>
<dbReference type="Proteomes" id="UP000233469">
    <property type="component" value="Unassembled WGS sequence"/>
</dbReference>
<evidence type="ECO:0000313" key="1">
    <source>
        <dbReference type="EMBL" id="PKK57192.1"/>
    </source>
</evidence>
<sequence length="59" mass="6986">MLRDIMKAVDLSLENQLFRDKVVIFEALWKYVKLMTLKTNMCLLHTVNEPDAIEQEEFA</sequence>
<dbReference type="AlphaFoldDB" id="A0A2N1M6D0"/>
<gene>
    <name evidence="1" type="ORF">RhiirC2_798511</name>
</gene>
<reference evidence="1 2" key="1">
    <citation type="submission" date="2016-04" db="EMBL/GenBank/DDBJ databases">
        <title>Genome analyses suggest a sexual origin of heterokaryosis in a supposedly ancient asexual fungus.</title>
        <authorList>
            <person name="Ropars J."/>
            <person name="Sedzielewska K."/>
            <person name="Noel J."/>
            <person name="Charron P."/>
            <person name="Farinelli L."/>
            <person name="Marton T."/>
            <person name="Kruger M."/>
            <person name="Pelin A."/>
            <person name="Brachmann A."/>
            <person name="Corradi N."/>
        </authorList>
    </citation>
    <scope>NUCLEOTIDE SEQUENCE [LARGE SCALE GENOMIC DNA]</scope>
    <source>
        <strain evidence="1 2">C2</strain>
    </source>
</reference>
<comment type="caution">
    <text evidence="1">The sequence shown here is derived from an EMBL/GenBank/DDBJ whole genome shotgun (WGS) entry which is preliminary data.</text>
</comment>
<organism evidence="1 2">
    <name type="scientific">Rhizophagus irregularis</name>
    <dbReference type="NCBI Taxonomy" id="588596"/>
    <lineage>
        <taxon>Eukaryota</taxon>
        <taxon>Fungi</taxon>
        <taxon>Fungi incertae sedis</taxon>
        <taxon>Mucoromycota</taxon>
        <taxon>Glomeromycotina</taxon>
        <taxon>Glomeromycetes</taxon>
        <taxon>Glomerales</taxon>
        <taxon>Glomeraceae</taxon>
        <taxon>Rhizophagus</taxon>
    </lineage>
</organism>
<dbReference type="EMBL" id="LLXL01004658">
    <property type="protein sequence ID" value="PKK57192.1"/>
    <property type="molecule type" value="Genomic_DNA"/>
</dbReference>
<protein>
    <submittedName>
        <fullName evidence="1">Uncharacterized protein</fullName>
    </submittedName>
</protein>
<proteinExistence type="predicted"/>